<reference evidence="2" key="2">
    <citation type="submission" date="2020-09" db="EMBL/GenBank/DDBJ databases">
        <authorList>
            <person name="Sun Q."/>
            <person name="Zhou Y."/>
        </authorList>
    </citation>
    <scope>NUCLEOTIDE SEQUENCE</scope>
    <source>
        <strain evidence="2">CGMCC 1.15360</strain>
    </source>
</reference>
<keyword evidence="3" id="KW-1185">Reference proteome</keyword>
<accession>A0A916Z932</accession>
<name>A0A916Z932_9SPHN</name>
<evidence type="ECO:0000313" key="2">
    <source>
        <dbReference type="EMBL" id="GGD81970.1"/>
    </source>
</evidence>
<keyword evidence="1" id="KW-0732">Signal</keyword>
<evidence type="ECO:0000313" key="3">
    <source>
        <dbReference type="Proteomes" id="UP000612349"/>
    </source>
</evidence>
<comment type="caution">
    <text evidence="2">The sequence shown here is derived from an EMBL/GenBank/DDBJ whole genome shotgun (WGS) entry which is preliminary data.</text>
</comment>
<reference evidence="2" key="1">
    <citation type="journal article" date="2014" name="Int. J. Syst. Evol. Microbiol.">
        <title>Complete genome sequence of Corynebacterium casei LMG S-19264T (=DSM 44701T), isolated from a smear-ripened cheese.</title>
        <authorList>
            <consortium name="US DOE Joint Genome Institute (JGI-PGF)"/>
            <person name="Walter F."/>
            <person name="Albersmeier A."/>
            <person name="Kalinowski J."/>
            <person name="Ruckert C."/>
        </authorList>
    </citation>
    <scope>NUCLEOTIDE SEQUENCE</scope>
    <source>
        <strain evidence="2">CGMCC 1.15360</strain>
    </source>
</reference>
<sequence>MLKTKTSLLTMLAIAGGLSGALPANAQQADRTRELYHIFDIQTEASRSDVVKAVKDGMNINVSDSQTITPLVRGTPPEEPGTFELVDPLAEGRLGGLGALIGAAQAAQIKQVKCDGAVWIATAQRRIRGSQTLRLTLCLFPYANDDARGYHLDAYALDTEEKGGGLSKRLGRLIAGAIVGNPEDWTNKTIVDLLREVHRQTDATVDYVEGQPAFTERPWENGWQVLPSNDENTEEP</sequence>
<gene>
    <name evidence="2" type="ORF">GCM10010990_34920</name>
</gene>
<dbReference type="EMBL" id="BMIP01000011">
    <property type="protein sequence ID" value="GGD81970.1"/>
    <property type="molecule type" value="Genomic_DNA"/>
</dbReference>
<proteinExistence type="predicted"/>
<dbReference type="RefSeq" id="WP_066769578.1">
    <property type="nucleotide sequence ID" value="NZ_BMIP01000011.1"/>
</dbReference>
<dbReference type="Proteomes" id="UP000612349">
    <property type="component" value="Unassembled WGS sequence"/>
</dbReference>
<feature type="signal peptide" evidence="1">
    <location>
        <begin position="1"/>
        <end position="26"/>
    </location>
</feature>
<organism evidence="2 3">
    <name type="scientific">Croceicoccus mobilis</name>
    <dbReference type="NCBI Taxonomy" id="1703339"/>
    <lineage>
        <taxon>Bacteria</taxon>
        <taxon>Pseudomonadati</taxon>
        <taxon>Pseudomonadota</taxon>
        <taxon>Alphaproteobacteria</taxon>
        <taxon>Sphingomonadales</taxon>
        <taxon>Erythrobacteraceae</taxon>
        <taxon>Croceicoccus</taxon>
    </lineage>
</organism>
<evidence type="ECO:0000256" key="1">
    <source>
        <dbReference type="SAM" id="SignalP"/>
    </source>
</evidence>
<protein>
    <submittedName>
        <fullName evidence="2">Uncharacterized protein</fullName>
    </submittedName>
</protein>
<dbReference type="OrthoDB" id="7204652at2"/>
<dbReference type="AlphaFoldDB" id="A0A916Z932"/>
<feature type="chain" id="PRO_5037886093" evidence="1">
    <location>
        <begin position="27"/>
        <end position="236"/>
    </location>
</feature>